<proteinExistence type="inferred from homology"/>
<dbReference type="PANTHER" id="PTHR47966:SF51">
    <property type="entry name" value="BETA-SITE APP-CLEAVING ENZYME, ISOFORM A-RELATED"/>
    <property type="match status" value="1"/>
</dbReference>
<dbReference type="CDD" id="cd05471">
    <property type="entry name" value="pepsin_like"/>
    <property type="match status" value="1"/>
</dbReference>
<dbReference type="PROSITE" id="PS00141">
    <property type="entry name" value="ASP_PROTEASE"/>
    <property type="match status" value="2"/>
</dbReference>
<evidence type="ECO:0000313" key="10">
    <source>
        <dbReference type="Proteomes" id="UP000001460"/>
    </source>
</evidence>
<dbReference type="RefSeq" id="XP_002139326.1">
    <property type="nucleotide sequence ID" value="XM_002139290.1"/>
</dbReference>
<keyword evidence="10" id="KW-1185">Reference proteome</keyword>
<accession>B6A9T6</accession>
<dbReference type="GeneID" id="6994637"/>
<dbReference type="VEuPathDB" id="CryptoDB:CMU_040460"/>
<dbReference type="PANTHER" id="PTHR47966">
    <property type="entry name" value="BETA-SITE APP-CLEAVING ENZYME, ISOFORM A-RELATED"/>
    <property type="match status" value="1"/>
</dbReference>
<dbReference type="STRING" id="441375.B6A9T6"/>
<keyword evidence="4 7" id="KW-0378">Hydrolase</keyword>
<dbReference type="EC" id="3.4.23.34" evidence="9"/>
<organism evidence="9 10">
    <name type="scientific">Cryptosporidium muris (strain RN66)</name>
    <dbReference type="NCBI Taxonomy" id="441375"/>
    <lineage>
        <taxon>Eukaryota</taxon>
        <taxon>Sar</taxon>
        <taxon>Alveolata</taxon>
        <taxon>Apicomplexa</taxon>
        <taxon>Conoidasida</taxon>
        <taxon>Coccidia</taxon>
        <taxon>Eucoccidiorida</taxon>
        <taxon>Eimeriorina</taxon>
        <taxon>Cryptosporidiidae</taxon>
        <taxon>Cryptosporidium</taxon>
    </lineage>
</organism>
<dbReference type="Gene3D" id="2.40.70.10">
    <property type="entry name" value="Acid Proteases"/>
    <property type="match status" value="2"/>
</dbReference>
<dbReference type="InterPro" id="IPR033121">
    <property type="entry name" value="PEPTIDASE_A1"/>
</dbReference>
<evidence type="ECO:0000256" key="4">
    <source>
        <dbReference type="ARBA" id="ARBA00022801"/>
    </source>
</evidence>
<keyword evidence="6" id="KW-1015">Disulfide bond</keyword>
<dbReference type="InterPro" id="IPR021109">
    <property type="entry name" value="Peptidase_aspartic_dom_sf"/>
</dbReference>
<dbReference type="eggNOG" id="KOG1339">
    <property type="taxonomic scope" value="Eukaryota"/>
</dbReference>
<evidence type="ECO:0000259" key="8">
    <source>
        <dbReference type="PROSITE" id="PS51767"/>
    </source>
</evidence>
<dbReference type="FunFam" id="2.40.70.10:FF:000008">
    <property type="entry name" value="Cathepsin D"/>
    <property type="match status" value="1"/>
</dbReference>
<dbReference type="GO" id="GO:0006508">
    <property type="term" value="P:proteolysis"/>
    <property type="evidence" value="ECO:0007669"/>
    <property type="project" value="UniProtKB-KW"/>
</dbReference>
<feature type="active site" evidence="5">
    <location>
        <position position="242"/>
    </location>
</feature>
<evidence type="ECO:0000256" key="6">
    <source>
        <dbReference type="PIRSR" id="PIRSR601461-2"/>
    </source>
</evidence>
<dbReference type="InterPro" id="IPR001461">
    <property type="entry name" value="Aspartic_peptidase_A1"/>
</dbReference>
<dbReference type="InterPro" id="IPR034164">
    <property type="entry name" value="Pepsin-like_dom"/>
</dbReference>
<comment type="similarity">
    <text evidence="1 7">Belongs to the peptidase A1 family.</text>
</comment>
<dbReference type="PRINTS" id="PR00792">
    <property type="entry name" value="PEPSIN"/>
</dbReference>
<dbReference type="OMA" id="RAYWQVK"/>
<keyword evidence="3 7" id="KW-0064">Aspartyl protease</keyword>
<evidence type="ECO:0000256" key="2">
    <source>
        <dbReference type="ARBA" id="ARBA00022670"/>
    </source>
</evidence>
<feature type="disulfide bond" evidence="6">
    <location>
        <begin position="78"/>
        <end position="83"/>
    </location>
</feature>
<feature type="domain" description="Peptidase A1" evidence="8">
    <location>
        <begin position="47"/>
        <end position="334"/>
    </location>
</feature>
<dbReference type="GO" id="GO:0004190">
    <property type="term" value="F:aspartic-type endopeptidase activity"/>
    <property type="evidence" value="ECO:0007669"/>
    <property type="project" value="UniProtKB-KW"/>
</dbReference>
<name>B6A9T6_CRYMR</name>
<evidence type="ECO:0000256" key="7">
    <source>
        <dbReference type="RuleBase" id="RU000454"/>
    </source>
</evidence>
<keyword evidence="2 7" id="KW-0645">Protease</keyword>
<reference evidence="9" key="1">
    <citation type="submission" date="2008-06" db="EMBL/GenBank/DDBJ databases">
        <authorList>
            <person name="Lorenzi H."/>
            <person name="Inman J."/>
            <person name="Miller J."/>
            <person name="Schobel S."/>
            <person name="Amedeo P."/>
            <person name="Caler E.V."/>
            <person name="da Silva J."/>
        </authorList>
    </citation>
    <scope>NUCLEOTIDE SEQUENCE [LARGE SCALE GENOMIC DNA]</scope>
    <source>
        <strain evidence="9">RN66</strain>
    </source>
</reference>
<evidence type="ECO:0000313" key="9">
    <source>
        <dbReference type="EMBL" id="EEA04977.1"/>
    </source>
</evidence>
<evidence type="ECO:0000256" key="5">
    <source>
        <dbReference type="PIRSR" id="PIRSR601461-1"/>
    </source>
</evidence>
<evidence type="ECO:0000256" key="1">
    <source>
        <dbReference type="ARBA" id="ARBA00007447"/>
    </source>
</evidence>
<dbReference type="SUPFAM" id="SSF50630">
    <property type="entry name" value="Acid proteases"/>
    <property type="match status" value="1"/>
</dbReference>
<protein>
    <submittedName>
        <fullName evidence="9">Eukaryotic aspartyl protease family protein</fullName>
        <ecNumber evidence="9">3.4.23.34</ecNumber>
    </submittedName>
</protein>
<evidence type="ECO:0000256" key="3">
    <source>
        <dbReference type="ARBA" id="ARBA00022750"/>
    </source>
</evidence>
<sequence length="361" mass="41407">MHSDYHRHIDLLLYNLGIDDVQTTRIEKSHRSEIIRIQLNNSNVNQYYSSIKVGPLGQKFKIIFDTGSDFLWIPSKECTSDACLNHERFDSSNSSTFTSKKEHIIIRYNSGSVIVEMGQDKLMIDEFNFGIQDLGIAKDIPWDPFGSLYIDGIFGLGAVRINKIFENLEIPKIISIYLPRSAYDPGYLLLGGYDSSFIQNGEGINWFPLIKSDSWEISLKSVFFSGIALNGNSSMNFRAIVDSGTSEILAPEEQMEYLKNLSKVLIGNKRHILRKKVTFVFLDKKNKETYFDIDLDALNFTGYSGKSNIWILGNSFIREYYSIYDYENQRVGLVSSIQKKHREINKASLRSRNLDMRDTSK</sequence>
<gene>
    <name evidence="9" type="ORF">CMU_040460</name>
</gene>
<dbReference type="EMBL" id="DS989726">
    <property type="protein sequence ID" value="EEA04977.1"/>
    <property type="molecule type" value="Genomic_DNA"/>
</dbReference>
<dbReference type="InterPro" id="IPR001969">
    <property type="entry name" value="Aspartic_peptidase_AS"/>
</dbReference>
<feature type="active site" evidence="5">
    <location>
        <position position="65"/>
    </location>
</feature>
<dbReference type="Pfam" id="PF00026">
    <property type="entry name" value="Asp"/>
    <property type="match status" value="1"/>
</dbReference>
<dbReference type="PROSITE" id="PS51767">
    <property type="entry name" value="PEPTIDASE_A1"/>
    <property type="match status" value="1"/>
</dbReference>
<dbReference type="AlphaFoldDB" id="B6A9T6"/>
<dbReference type="Proteomes" id="UP000001460">
    <property type="component" value="Unassembled WGS sequence"/>
</dbReference>
<dbReference type="OrthoDB" id="771136at2759"/>